<evidence type="ECO:0000256" key="3">
    <source>
        <dbReference type="ARBA" id="ARBA00009409"/>
    </source>
</evidence>
<name>A0A6J7D2I6_9ZZZZ</name>
<dbReference type="EMBL" id="CAFBLT010000001">
    <property type="protein sequence ID" value="CAB4863144.1"/>
    <property type="molecule type" value="Genomic_DNA"/>
</dbReference>
<gene>
    <name evidence="18" type="ORF">UFOPK3164_01299</name>
    <name evidence="19" type="ORF">UFOPK3427_00319</name>
    <name evidence="20" type="ORF">UFOPK4112_01635</name>
</gene>
<sequence>MPELPEVETIRQQLSKDIVGRKIKAVAVSNGRAVRRHKTAKDFRALLEGHVLKSVTRLGKYIIIGLDDGSSLVIHLGMSGQLRRAKSIKEVKEKHTHIVISFTQGGELRYVDPRTFGEMFVSTPLPDGKVAAVSASSSVAMGGEGAATRAKVPELAKLGFDPVEDVMSWERFAVVMRSHPMGVKAFLTDQGEVAGIGNIYADETLFAAGLRYDRETDSFSTIEVRRLWRSMVEILAESIKHGGSTLADEQFVDLYGKPGNYQQFHEVYAREGEPCRRCRQPIVRVKHNSRSTFFCEHCQI</sequence>
<dbReference type="InterPro" id="IPR010979">
    <property type="entry name" value="Ribosomal_uS13-like_H2TH"/>
</dbReference>
<keyword evidence="5" id="KW-0479">Metal-binding</keyword>
<evidence type="ECO:0000256" key="13">
    <source>
        <dbReference type="ARBA" id="ARBA00023268"/>
    </source>
</evidence>
<protein>
    <submittedName>
        <fullName evidence="19">Unannotated protein</fullName>
    </submittedName>
</protein>
<keyword evidence="9" id="KW-0862">Zinc</keyword>
<dbReference type="PANTHER" id="PTHR22993">
    <property type="entry name" value="FORMAMIDOPYRIMIDINE-DNA GLYCOSYLASE"/>
    <property type="match status" value="1"/>
</dbReference>
<feature type="domain" description="Formamidopyrimidine-DNA glycosylase catalytic" evidence="17">
    <location>
        <begin position="2"/>
        <end position="117"/>
    </location>
</feature>
<dbReference type="EMBL" id="CAFBPM010000023">
    <property type="protein sequence ID" value="CAB5030925.1"/>
    <property type="molecule type" value="Genomic_DNA"/>
</dbReference>
<evidence type="ECO:0000256" key="11">
    <source>
        <dbReference type="ARBA" id="ARBA00023204"/>
    </source>
</evidence>
<evidence type="ECO:0000259" key="16">
    <source>
        <dbReference type="PROSITE" id="PS51066"/>
    </source>
</evidence>
<evidence type="ECO:0000256" key="2">
    <source>
        <dbReference type="ARBA" id="ARBA00001947"/>
    </source>
</evidence>
<evidence type="ECO:0000313" key="19">
    <source>
        <dbReference type="EMBL" id="CAB4863144.1"/>
    </source>
</evidence>
<keyword evidence="7" id="KW-0863">Zinc-finger</keyword>
<dbReference type="EMBL" id="CAFABE010000069">
    <property type="protein sequence ID" value="CAB4832080.1"/>
    <property type="molecule type" value="Genomic_DNA"/>
</dbReference>
<keyword evidence="12" id="KW-0456">Lyase</keyword>
<evidence type="ECO:0000256" key="10">
    <source>
        <dbReference type="ARBA" id="ARBA00023125"/>
    </source>
</evidence>
<dbReference type="SMART" id="SM01232">
    <property type="entry name" value="H2TH"/>
    <property type="match status" value="1"/>
</dbReference>
<accession>A0A6J7D2I6</accession>
<keyword evidence="6" id="KW-0227">DNA damage</keyword>
<dbReference type="Gene3D" id="3.20.190.10">
    <property type="entry name" value="MutM-like, N-terminal"/>
    <property type="match status" value="1"/>
</dbReference>
<keyword evidence="8" id="KW-0378">Hydrolase</keyword>
<dbReference type="AlphaFoldDB" id="A0A6J7D2I6"/>
<dbReference type="InterPro" id="IPR015886">
    <property type="entry name" value="H2TH_FPG"/>
</dbReference>
<reference evidence="19" key="1">
    <citation type="submission" date="2020-05" db="EMBL/GenBank/DDBJ databases">
        <authorList>
            <person name="Chiriac C."/>
            <person name="Salcher M."/>
            <person name="Ghai R."/>
            <person name="Kavagutti S V."/>
        </authorList>
    </citation>
    <scope>NUCLEOTIDE SEQUENCE</scope>
</reference>
<evidence type="ECO:0000256" key="14">
    <source>
        <dbReference type="ARBA" id="ARBA00023295"/>
    </source>
</evidence>
<feature type="domain" description="FPG-type" evidence="16">
    <location>
        <begin position="266"/>
        <end position="300"/>
    </location>
</feature>
<dbReference type="SUPFAM" id="SSF46946">
    <property type="entry name" value="S13-like H2TH domain"/>
    <property type="match status" value="1"/>
</dbReference>
<dbReference type="FunFam" id="1.10.8.50:FF:000003">
    <property type="entry name" value="Formamidopyrimidine-DNA glycosylase"/>
    <property type="match status" value="1"/>
</dbReference>
<evidence type="ECO:0000256" key="1">
    <source>
        <dbReference type="ARBA" id="ARBA00001668"/>
    </source>
</evidence>
<dbReference type="GO" id="GO:0034039">
    <property type="term" value="F:8-oxo-7,8-dihydroguanine DNA N-glycosylase activity"/>
    <property type="evidence" value="ECO:0007669"/>
    <property type="project" value="TreeGrafter"/>
</dbReference>
<evidence type="ECO:0000313" key="18">
    <source>
        <dbReference type="EMBL" id="CAB4832080.1"/>
    </source>
</evidence>
<dbReference type="InterPro" id="IPR012319">
    <property type="entry name" value="FPG_cat"/>
</dbReference>
<keyword evidence="14" id="KW-0326">Glycosidase</keyword>
<dbReference type="InterPro" id="IPR035937">
    <property type="entry name" value="FPG_N"/>
</dbReference>
<keyword evidence="13" id="KW-0511">Multifunctional enzyme</keyword>
<dbReference type="NCBIfam" id="TIGR00577">
    <property type="entry name" value="fpg"/>
    <property type="match status" value="1"/>
</dbReference>
<dbReference type="SMART" id="SM00898">
    <property type="entry name" value="Fapy_DNA_glyco"/>
    <property type="match status" value="1"/>
</dbReference>
<keyword evidence="11" id="KW-0234">DNA repair</keyword>
<dbReference type="InterPro" id="IPR000214">
    <property type="entry name" value="Znf_DNA_glyclase/AP_lyase"/>
</dbReference>
<comment type="catalytic activity">
    <reaction evidence="15">
        <text>2'-deoxyribonucleotide-(2'-deoxyribose 5'-phosphate)-2'-deoxyribonucleotide-DNA = a 3'-end 2'-deoxyribonucleotide-(2,3-dehydro-2,3-deoxyribose 5'-phosphate)-DNA + a 5'-end 5'-phospho-2'-deoxyribonucleoside-DNA + H(+)</text>
        <dbReference type="Rhea" id="RHEA:66592"/>
        <dbReference type="Rhea" id="RHEA-COMP:13180"/>
        <dbReference type="Rhea" id="RHEA-COMP:16897"/>
        <dbReference type="Rhea" id="RHEA-COMP:17067"/>
        <dbReference type="ChEBI" id="CHEBI:15378"/>
        <dbReference type="ChEBI" id="CHEBI:136412"/>
        <dbReference type="ChEBI" id="CHEBI:157695"/>
        <dbReference type="ChEBI" id="CHEBI:167181"/>
        <dbReference type="EC" id="4.2.99.18"/>
    </reaction>
</comment>
<evidence type="ECO:0000256" key="9">
    <source>
        <dbReference type="ARBA" id="ARBA00022833"/>
    </source>
</evidence>
<dbReference type="Pfam" id="PF06831">
    <property type="entry name" value="H2TH"/>
    <property type="match status" value="1"/>
</dbReference>
<dbReference type="InterPro" id="IPR020629">
    <property type="entry name" value="FPG_Glyclase"/>
</dbReference>
<evidence type="ECO:0000259" key="17">
    <source>
        <dbReference type="PROSITE" id="PS51068"/>
    </source>
</evidence>
<evidence type="ECO:0000256" key="4">
    <source>
        <dbReference type="ARBA" id="ARBA00011245"/>
    </source>
</evidence>
<keyword evidence="10" id="KW-0238">DNA-binding</keyword>
<evidence type="ECO:0000256" key="7">
    <source>
        <dbReference type="ARBA" id="ARBA00022771"/>
    </source>
</evidence>
<evidence type="ECO:0000256" key="15">
    <source>
        <dbReference type="ARBA" id="ARBA00044632"/>
    </source>
</evidence>
<evidence type="ECO:0000256" key="5">
    <source>
        <dbReference type="ARBA" id="ARBA00022723"/>
    </source>
</evidence>
<evidence type="ECO:0000256" key="6">
    <source>
        <dbReference type="ARBA" id="ARBA00022763"/>
    </source>
</evidence>
<comment type="subunit">
    <text evidence="4">Monomer.</text>
</comment>
<dbReference type="GO" id="GO:0140078">
    <property type="term" value="F:class I DNA-(apurinic or apyrimidinic site) endonuclease activity"/>
    <property type="evidence" value="ECO:0007669"/>
    <property type="project" value="UniProtKB-EC"/>
</dbReference>
<comment type="catalytic activity">
    <reaction evidence="1">
        <text>Hydrolysis of DNA containing ring-opened 7-methylguanine residues, releasing 2,6-diamino-4-hydroxy-5-(N-methyl)formamidopyrimidine.</text>
        <dbReference type="EC" id="3.2.2.23"/>
    </reaction>
</comment>
<dbReference type="PROSITE" id="PS51068">
    <property type="entry name" value="FPG_CAT"/>
    <property type="match status" value="1"/>
</dbReference>
<dbReference type="Pfam" id="PF01149">
    <property type="entry name" value="Fapy_DNA_glyco"/>
    <property type="match status" value="1"/>
</dbReference>
<comment type="cofactor">
    <cofactor evidence="2">
        <name>Zn(2+)</name>
        <dbReference type="ChEBI" id="CHEBI:29105"/>
    </cofactor>
</comment>
<dbReference type="Pfam" id="PF06827">
    <property type="entry name" value="zf-FPG_IleRS"/>
    <property type="match status" value="1"/>
</dbReference>
<dbReference type="PANTHER" id="PTHR22993:SF9">
    <property type="entry name" value="FORMAMIDOPYRIMIDINE-DNA GLYCOSYLASE"/>
    <property type="match status" value="1"/>
</dbReference>
<dbReference type="SUPFAM" id="SSF57716">
    <property type="entry name" value="Glucocorticoid receptor-like (DNA-binding domain)"/>
    <property type="match status" value="1"/>
</dbReference>
<evidence type="ECO:0000313" key="20">
    <source>
        <dbReference type="EMBL" id="CAB5030925.1"/>
    </source>
</evidence>
<evidence type="ECO:0000256" key="12">
    <source>
        <dbReference type="ARBA" id="ARBA00023239"/>
    </source>
</evidence>
<dbReference type="NCBIfam" id="NF002211">
    <property type="entry name" value="PRK01103.1"/>
    <property type="match status" value="1"/>
</dbReference>
<dbReference type="GO" id="GO:0008270">
    <property type="term" value="F:zinc ion binding"/>
    <property type="evidence" value="ECO:0007669"/>
    <property type="project" value="UniProtKB-KW"/>
</dbReference>
<dbReference type="GO" id="GO:0006284">
    <property type="term" value="P:base-excision repair"/>
    <property type="evidence" value="ECO:0007669"/>
    <property type="project" value="InterPro"/>
</dbReference>
<dbReference type="PROSITE" id="PS51066">
    <property type="entry name" value="ZF_FPG_2"/>
    <property type="match status" value="1"/>
</dbReference>
<dbReference type="Gene3D" id="1.10.8.50">
    <property type="match status" value="1"/>
</dbReference>
<dbReference type="InterPro" id="IPR010663">
    <property type="entry name" value="Znf_FPG/IleRS"/>
</dbReference>
<proteinExistence type="inferred from homology"/>
<evidence type="ECO:0000256" key="8">
    <source>
        <dbReference type="ARBA" id="ARBA00022801"/>
    </source>
</evidence>
<dbReference type="CDD" id="cd08966">
    <property type="entry name" value="EcFpg-like_N"/>
    <property type="match status" value="1"/>
</dbReference>
<dbReference type="SUPFAM" id="SSF81624">
    <property type="entry name" value="N-terminal domain of MutM-like DNA repair proteins"/>
    <property type="match status" value="1"/>
</dbReference>
<dbReference type="GO" id="GO:0003684">
    <property type="term" value="F:damaged DNA binding"/>
    <property type="evidence" value="ECO:0007669"/>
    <property type="project" value="InterPro"/>
</dbReference>
<organism evidence="19">
    <name type="scientific">freshwater metagenome</name>
    <dbReference type="NCBI Taxonomy" id="449393"/>
    <lineage>
        <taxon>unclassified sequences</taxon>
        <taxon>metagenomes</taxon>
        <taxon>ecological metagenomes</taxon>
    </lineage>
</organism>
<comment type="similarity">
    <text evidence="3">Belongs to the FPG family.</text>
</comment>